<gene>
    <name evidence="2" type="ORF">IEC33019_1642</name>
</gene>
<evidence type="ECO:0000256" key="1">
    <source>
        <dbReference type="SAM" id="Phobius"/>
    </source>
</evidence>
<keyword evidence="1" id="KW-1133">Transmembrane helix</keyword>
<organism evidence="2">
    <name type="scientific">Pseudomonas putida</name>
    <name type="common">Arthrobacter siderocapsulatus</name>
    <dbReference type="NCBI Taxonomy" id="303"/>
    <lineage>
        <taxon>Bacteria</taxon>
        <taxon>Pseudomonadati</taxon>
        <taxon>Pseudomonadota</taxon>
        <taxon>Gammaproteobacteria</taxon>
        <taxon>Pseudomonadales</taxon>
        <taxon>Pseudomonadaceae</taxon>
        <taxon>Pseudomonas</taxon>
    </lineage>
</organism>
<keyword evidence="1" id="KW-0812">Transmembrane</keyword>
<name>A0A1B2F4Z9_PSEPU</name>
<feature type="transmembrane region" description="Helical" evidence="1">
    <location>
        <begin position="52"/>
        <end position="71"/>
    </location>
</feature>
<dbReference type="AlphaFoldDB" id="A0A1B2F4Z9"/>
<protein>
    <submittedName>
        <fullName evidence="2">Uncharacterized protein</fullName>
    </submittedName>
</protein>
<sequence length="72" mass="7914">MKYLITVLVCYACAHGRLAEMAEGLRHRADAPTPGEFLREAQPHARRAHRQYSLVVGTVAAVLGCLIVLWVG</sequence>
<keyword evidence="1" id="KW-0472">Membrane</keyword>
<dbReference type="EMBL" id="CP016634">
    <property type="protein sequence ID" value="ANY87206.1"/>
    <property type="molecule type" value="Genomic_DNA"/>
</dbReference>
<accession>A0A1B2F4Z9</accession>
<evidence type="ECO:0000313" key="2">
    <source>
        <dbReference type="EMBL" id="ANY87206.1"/>
    </source>
</evidence>
<proteinExistence type="predicted"/>
<reference evidence="2" key="1">
    <citation type="submission" date="2016-07" db="EMBL/GenBank/DDBJ databases">
        <title>New class B carbapenemase carried by novel plasmid in Pseudomonas putida enviromental strain in eastern Amazonia.</title>
        <authorList>
            <person name="Souza C.O."/>
            <person name="Lima K.V."/>
            <person name="Brasiliense D.M."/>
            <person name="Perez-Chaparro P.J."/>
            <person name="Mamizuka E.M."/>
            <person name="Lima M.O."/>
            <person name="Lima L.N."/>
            <person name="McCulloch J.A."/>
        </authorList>
    </citation>
    <scope>NUCLEOTIDE SEQUENCE [LARGE SCALE GENOMIC DNA]</scope>
    <source>
        <strain evidence="2">IEC33019</strain>
    </source>
</reference>
<dbReference type="RefSeq" id="WP_099593331.1">
    <property type="nucleotide sequence ID" value="NZ_CP016634.1"/>
</dbReference>